<name>A0A927MK73_9BACL</name>
<evidence type="ECO:0000313" key="9">
    <source>
        <dbReference type="EMBL" id="MBE1556249.1"/>
    </source>
</evidence>
<keyword evidence="5 6" id="KW-0804">Transcription</keyword>
<feature type="domain" description="RNA polymerase sigma factor 70 region 4 type 2" evidence="8">
    <location>
        <begin position="125"/>
        <end position="176"/>
    </location>
</feature>
<evidence type="ECO:0000313" key="10">
    <source>
        <dbReference type="Proteomes" id="UP000658225"/>
    </source>
</evidence>
<dbReference type="NCBIfam" id="TIGR02937">
    <property type="entry name" value="sigma70-ECF"/>
    <property type="match status" value="1"/>
</dbReference>
<evidence type="ECO:0000256" key="3">
    <source>
        <dbReference type="ARBA" id="ARBA00023082"/>
    </source>
</evidence>
<organism evidence="9 10">
    <name type="scientific">Sporosarcina limicola</name>
    <dbReference type="NCBI Taxonomy" id="34101"/>
    <lineage>
        <taxon>Bacteria</taxon>
        <taxon>Bacillati</taxon>
        <taxon>Bacillota</taxon>
        <taxon>Bacilli</taxon>
        <taxon>Bacillales</taxon>
        <taxon>Caryophanaceae</taxon>
        <taxon>Sporosarcina</taxon>
    </lineage>
</organism>
<dbReference type="InterPro" id="IPR039425">
    <property type="entry name" value="RNA_pol_sigma-70-like"/>
</dbReference>
<evidence type="ECO:0000256" key="5">
    <source>
        <dbReference type="ARBA" id="ARBA00023163"/>
    </source>
</evidence>
<dbReference type="InterPro" id="IPR036388">
    <property type="entry name" value="WH-like_DNA-bd_sf"/>
</dbReference>
<keyword evidence="10" id="KW-1185">Reference proteome</keyword>
<dbReference type="Pfam" id="PF04542">
    <property type="entry name" value="Sigma70_r2"/>
    <property type="match status" value="1"/>
</dbReference>
<dbReference type="Gene3D" id="1.10.10.10">
    <property type="entry name" value="Winged helix-like DNA-binding domain superfamily/Winged helix DNA-binding domain"/>
    <property type="match status" value="1"/>
</dbReference>
<sequence>MLNKVFRKFKQQDHEAEKTIFDKYYERVYYAAYYVIKDPDLAQDILQETFMKAFKNMHKVHDEEKIGAWLSTIATRTAIDYYRRMKKRNEFVIEDVLMDTEYVATYLDHISTVETVLEEAQLKAILLEEIDKLKPDHREAVILYYLHDLRYEEIAELLDMNIATVKTRVFRAKKKLKESIEKQPELMEVLWNV</sequence>
<dbReference type="GO" id="GO:0003677">
    <property type="term" value="F:DNA binding"/>
    <property type="evidence" value="ECO:0007669"/>
    <property type="project" value="UniProtKB-KW"/>
</dbReference>
<dbReference type="InterPro" id="IPR013325">
    <property type="entry name" value="RNA_pol_sigma_r2"/>
</dbReference>
<reference evidence="9" key="1">
    <citation type="submission" date="2020-10" db="EMBL/GenBank/DDBJ databases">
        <title>Genomic Encyclopedia of Type Strains, Phase IV (KMG-IV): sequencing the most valuable type-strain genomes for metagenomic binning, comparative biology and taxonomic classification.</title>
        <authorList>
            <person name="Goeker M."/>
        </authorList>
    </citation>
    <scope>NUCLEOTIDE SEQUENCE</scope>
    <source>
        <strain evidence="9">DSM 13886</strain>
    </source>
</reference>
<accession>A0A927MK73</accession>
<keyword evidence="4 6" id="KW-0238">DNA-binding</keyword>
<evidence type="ECO:0000256" key="2">
    <source>
        <dbReference type="ARBA" id="ARBA00023015"/>
    </source>
</evidence>
<dbReference type="InterPro" id="IPR014284">
    <property type="entry name" value="RNA_pol_sigma-70_dom"/>
</dbReference>
<dbReference type="InterPro" id="IPR013324">
    <property type="entry name" value="RNA_pol_sigma_r3/r4-like"/>
</dbReference>
<dbReference type="RefSeq" id="WP_192599909.1">
    <property type="nucleotide sequence ID" value="NZ_JADBEL010000023.1"/>
</dbReference>
<evidence type="ECO:0000259" key="7">
    <source>
        <dbReference type="Pfam" id="PF04542"/>
    </source>
</evidence>
<dbReference type="Proteomes" id="UP000658225">
    <property type="component" value="Unassembled WGS sequence"/>
</dbReference>
<dbReference type="Gene3D" id="1.10.1740.10">
    <property type="match status" value="1"/>
</dbReference>
<feature type="domain" description="RNA polymerase sigma-70 region 2" evidence="7">
    <location>
        <begin position="21"/>
        <end position="86"/>
    </location>
</feature>
<dbReference type="Pfam" id="PF08281">
    <property type="entry name" value="Sigma70_r4_2"/>
    <property type="match status" value="1"/>
</dbReference>
<dbReference type="SUPFAM" id="SSF88946">
    <property type="entry name" value="Sigma2 domain of RNA polymerase sigma factors"/>
    <property type="match status" value="1"/>
</dbReference>
<dbReference type="PANTHER" id="PTHR43133:SF51">
    <property type="entry name" value="RNA POLYMERASE SIGMA FACTOR"/>
    <property type="match status" value="1"/>
</dbReference>
<dbReference type="GO" id="GO:0016987">
    <property type="term" value="F:sigma factor activity"/>
    <property type="evidence" value="ECO:0007669"/>
    <property type="project" value="UniProtKB-KW"/>
</dbReference>
<dbReference type="InterPro" id="IPR013249">
    <property type="entry name" value="RNA_pol_sigma70_r4_t2"/>
</dbReference>
<dbReference type="GO" id="GO:0006950">
    <property type="term" value="P:response to stress"/>
    <property type="evidence" value="ECO:0007669"/>
    <property type="project" value="UniProtKB-ARBA"/>
</dbReference>
<gene>
    <name evidence="9" type="ORF">H4683_003372</name>
</gene>
<dbReference type="CDD" id="cd06171">
    <property type="entry name" value="Sigma70_r4"/>
    <property type="match status" value="1"/>
</dbReference>
<dbReference type="InterPro" id="IPR000838">
    <property type="entry name" value="RNA_pol_sigma70_ECF_CS"/>
</dbReference>
<comment type="similarity">
    <text evidence="1 6">Belongs to the sigma-70 factor family. ECF subfamily.</text>
</comment>
<evidence type="ECO:0000256" key="1">
    <source>
        <dbReference type="ARBA" id="ARBA00010641"/>
    </source>
</evidence>
<dbReference type="InterPro" id="IPR007627">
    <property type="entry name" value="RNA_pol_sigma70_r2"/>
</dbReference>
<dbReference type="PANTHER" id="PTHR43133">
    <property type="entry name" value="RNA POLYMERASE ECF-TYPE SIGMA FACTO"/>
    <property type="match status" value="1"/>
</dbReference>
<proteinExistence type="inferred from homology"/>
<evidence type="ECO:0000256" key="4">
    <source>
        <dbReference type="ARBA" id="ARBA00023125"/>
    </source>
</evidence>
<keyword evidence="2 6" id="KW-0805">Transcription regulation</keyword>
<dbReference type="GO" id="GO:0006352">
    <property type="term" value="P:DNA-templated transcription initiation"/>
    <property type="evidence" value="ECO:0007669"/>
    <property type="project" value="InterPro"/>
</dbReference>
<dbReference type="EMBL" id="JADBEL010000023">
    <property type="protein sequence ID" value="MBE1556249.1"/>
    <property type="molecule type" value="Genomic_DNA"/>
</dbReference>
<dbReference type="SUPFAM" id="SSF88659">
    <property type="entry name" value="Sigma3 and sigma4 domains of RNA polymerase sigma factors"/>
    <property type="match status" value="1"/>
</dbReference>
<keyword evidence="3 6" id="KW-0731">Sigma factor</keyword>
<evidence type="ECO:0000256" key="6">
    <source>
        <dbReference type="RuleBase" id="RU000716"/>
    </source>
</evidence>
<protein>
    <recommendedName>
        <fullName evidence="6">RNA polymerase sigma factor</fullName>
    </recommendedName>
</protein>
<evidence type="ECO:0000259" key="8">
    <source>
        <dbReference type="Pfam" id="PF08281"/>
    </source>
</evidence>
<dbReference type="PROSITE" id="PS01063">
    <property type="entry name" value="SIGMA70_ECF"/>
    <property type="match status" value="1"/>
</dbReference>
<dbReference type="AlphaFoldDB" id="A0A927MK73"/>
<comment type="caution">
    <text evidence="9">The sequence shown here is derived from an EMBL/GenBank/DDBJ whole genome shotgun (WGS) entry which is preliminary data.</text>
</comment>